<feature type="disulfide bond" evidence="7">
    <location>
        <begin position="106"/>
        <end position="122"/>
    </location>
</feature>
<feature type="domain" description="Albumin" evidence="9">
    <location>
        <begin position="220"/>
        <end position="412"/>
    </location>
</feature>
<keyword evidence="6" id="KW-0479">Metal-binding</keyword>
<evidence type="ECO:0000256" key="3">
    <source>
        <dbReference type="ARBA" id="ARBA00022729"/>
    </source>
</evidence>
<dbReference type="GO" id="GO:0046872">
    <property type="term" value="F:metal ion binding"/>
    <property type="evidence" value="ECO:0007669"/>
    <property type="project" value="UniProtKB-KW"/>
</dbReference>
<dbReference type="PROSITE" id="PS51438">
    <property type="entry name" value="ALBUMIN_2"/>
    <property type="match status" value="3"/>
</dbReference>
<feature type="binding site" evidence="6">
    <location>
        <position position="282"/>
    </location>
    <ligand>
        <name>Ca(2+)</name>
        <dbReference type="ChEBI" id="CHEBI:29108"/>
        <label>1</label>
    </ligand>
</feature>
<gene>
    <name evidence="10" type="primary">ALB</name>
</gene>
<feature type="binding site" evidence="6">
    <location>
        <position position="282"/>
    </location>
    <ligand>
        <name>Zn(2+)</name>
        <dbReference type="ChEBI" id="CHEBI:29105"/>
    </ligand>
</feature>
<protein>
    <submittedName>
        <fullName evidence="10">Serum albumin</fullName>
    </submittedName>
</protein>
<name>Q8UW05_AMBMC</name>
<dbReference type="InterPro" id="IPR014760">
    <property type="entry name" value="Serum_albumin_N"/>
</dbReference>
<keyword evidence="3 8" id="KW-0732">Signal</keyword>
<dbReference type="InterPro" id="IPR000264">
    <property type="entry name" value="ALB/AFP/VDB"/>
</dbReference>
<dbReference type="PROSITE" id="PS00212">
    <property type="entry name" value="ALBUMIN_1"/>
    <property type="match status" value="2"/>
</dbReference>
<dbReference type="InterPro" id="IPR020857">
    <property type="entry name" value="Serum_albumin_CS"/>
</dbReference>
<feature type="chain" id="PRO_5004316683" evidence="8">
    <location>
        <begin position="19"/>
        <end position="626"/>
    </location>
</feature>
<evidence type="ECO:0000259" key="9">
    <source>
        <dbReference type="PROSITE" id="PS51438"/>
    </source>
</evidence>
<dbReference type="CDD" id="cd00015">
    <property type="entry name" value="ALBUMIN"/>
    <property type="match status" value="2"/>
</dbReference>
<feature type="disulfide bond" evidence="7">
    <location>
        <begin position="509"/>
        <end position="520"/>
    </location>
</feature>
<keyword evidence="6" id="KW-0862">Zinc</keyword>
<dbReference type="EMBL" id="AF217183">
    <property type="protein sequence ID" value="AAL56646.1"/>
    <property type="molecule type" value="mRNA"/>
</dbReference>
<evidence type="ECO:0000256" key="1">
    <source>
        <dbReference type="ARBA" id="ARBA00004613"/>
    </source>
</evidence>
<feature type="disulfide bond" evidence="7">
    <location>
        <begin position="298"/>
        <end position="312"/>
    </location>
</feature>
<feature type="disulfide bond" evidence="7">
    <location>
        <begin position="311"/>
        <end position="322"/>
    </location>
</feature>
<dbReference type="Pfam" id="PF00273">
    <property type="entry name" value="Serum_albumin"/>
    <property type="match status" value="3"/>
</dbReference>
<evidence type="ECO:0000256" key="7">
    <source>
        <dbReference type="PIRSR" id="PIRSR002520-2"/>
    </source>
</evidence>
<dbReference type="GO" id="GO:0072562">
    <property type="term" value="C:blood microparticle"/>
    <property type="evidence" value="ECO:0007669"/>
    <property type="project" value="TreeGrafter"/>
</dbReference>
<feature type="disulfide bond" evidence="7">
    <location>
        <begin position="278"/>
        <end position="286"/>
    </location>
</feature>
<dbReference type="InterPro" id="IPR021177">
    <property type="entry name" value="Serum_albumin/AFP/Afamin"/>
</dbReference>
<feature type="disulfide bond" evidence="7">
    <location>
        <begin position="470"/>
        <end position="481"/>
    </location>
</feature>
<accession>Q8UW05</accession>
<keyword evidence="2" id="KW-0964">Secreted</keyword>
<dbReference type="PRINTS" id="PR00802">
    <property type="entry name" value="SERUMALBUMIN"/>
</dbReference>
<feature type="signal peptide" evidence="8">
    <location>
        <begin position="1"/>
        <end position="18"/>
    </location>
</feature>
<feature type="disulfide bond" evidence="7">
    <location>
        <begin position="393"/>
        <end position="402"/>
    </location>
</feature>
<dbReference type="PANTHER" id="PTHR11385">
    <property type="entry name" value="SERUM ALBUMIN-RELATED"/>
    <property type="match status" value="1"/>
</dbReference>
<dbReference type="FunFam" id="1.10.246.10:FF:000002">
    <property type="entry name" value="Serum albumin"/>
    <property type="match status" value="1"/>
</dbReference>
<dbReference type="PIRSF" id="PIRSF002520">
    <property type="entry name" value="Serum_albumin_subgroup"/>
    <property type="match status" value="1"/>
</dbReference>
<feature type="domain" description="Albumin" evidence="9">
    <location>
        <begin position="413"/>
        <end position="610"/>
    </location>
</feature>
<evidence type="ECO:0000256" key="2">
    <source>
        <dbReference type="ARBA" id="ARBA00022525"/>
    </source>
</evidence>
<proteinExistence type="evidence at transcript level"/>
<dbReference type="Gene3D" id="1.10.246.10">
    <property type="match status" value="6"/>
</dbReference>
<evidence type="ECO:0000256" key="5">
    <source>
        <dbReference type="ARBA" id="ARBA00023157"/>
    </source>
</evidence>
<feature type="domain" description="Albumin" evidence="9">
    <location>
        <begin position="26"/>
        <end position="219"/>
    </location>
</feature>
<keyword evidence="6" id="KW-0106">Calcium</keyword>
<feature type="binding site" evidence="6">
    <location>
        <position position="30"/>
    </location>
    <ligand>
        <name>Ca(2+)</name>
        <dbReference type="ChEBI" id="CHEBI:29108"/>
        <label>1</label>
    </ligand>
</feature>
<sequence length="626" mass="70677">MKWATLISIVIVLSCTESRILNKRHHHEGHVDNPPHLIGDLIPMIGVDNSKGLVLAAVSQMLPLCPYEEHLQRVEDVMQIADLCAKGARHANCAKSPMTIILDELCKKPENAEKYPFHQECCKKEDPERHKCFVEHKMANHEELTKYVRPAPEQICKDHAENRGPLLARYIFMLAIGHPHMYIPAILGFAQRFDGIVSHCCKDVETAGQCFNDKMPEHKQEVEYVCALQKHNCYILQDFKERALTAYKAVQASQKFPLASFENVQIIVPDTVHLHQTCCGGDMMACMLERMKLTAKICEKKDELATHLKECCDKPLLERSACIIRLPNDQKPADLSPKVPHYIDDPEVCKLYTEGGDTFMGRFLYECARRHQDYSPEMLLRMGSGYEEFLKKCCAAEGHNECLAKTEESLKKEIESSVTLLKTNCGALDKLKSYLFQNLLIFKYVARMPALSEQSLLRITKSMTTIGEKCCHRPEDQQMTCSEGGLGIVFGQICMKQKTTPVNEKVAQCCSHSLSSQTPCFSALPVDETYVPPPLSVASFNFNDELCTTSEPEQQSKKQVFLIRLMKQYPHMTDEQLKTCVVNFVPMVDQCCKADNHNECFALEGAKLIDACKAILAVHPAVEVSV</sequence>
<comment type="subcellular location">
    <subcellularLocation>
        <location evidence="1">Secreted</location>
    </subcellularLocation>
</comment>
<feature type="disulfide bond" evidence="7">
    <location>
        <begin position="547"/>
        <end position="592"/>
    </location>
</feature>
<dbReference type="PRINTS" id="PR00803">
    <property type="entry name" value="AFETOPROTEIN"/>
</dbReference>
<dbReference type="SMR" id="Q8UW05"/>
<dbReference type="SMART" id="SM00103">
    <property type="entry name" value="ALBUMIN"/>
    <property type="match status" value="3"/>
</dbReference>
<reference evidence="10" key="1">
    <citation type="submission" date="1999-12" db="EMBL/GenBank/DDBJ databases">
        <title>Serum albumin of the mole salamanders Ambystoma maculatum and Ambystoma texanum.</title>
        <authorList>
            <person name="Haverfield E.V."/>
            <person name="Uzzell T."/>
            <person name="Spolsky C.M."/>
            <person name="Bazartseren B."/>
        </authorList>
    </citation>
    <scope>NUCLEOTIDE SEQUENCE</scope>
    <source>
        <tissue evidence="10">Liver</tissue>
    </source>
</reference>
<feature type="disulfide bond" evidence="7">
    <location>
        <begin position="121"/>
        <end position="132"/>
    </location>
</feature>
<keyword evidence="6" id="KW-0186">Copper</keyword>
<keyword evidence="4" id="KW-0677">Repeat</keyword>
<evidence type="ECO:0000313" key="10">
    <source>
        <dbReference type="EMBL" id="AAL56646.1"/>
    </source>
</evidence>
<dbReference type="AlphaFoldDB" id="Q8UW05"/>
<feature type="disulfide bond" evidence="7">
    <location>
        <begin position="233"/>
        <end position="279"/>
    </location>
</feature>
<dbReference type="GO" id="GO:0005737">
    <property type="term" value="C:cytoplasm"/>
    <property type="evidence" value="ECO:0007669"/>
    <property type="project" value="TreeGrafter"/>
</dbReference>
<feature type="disulfide bond" evidence="7">
    <location>
        <begin position="494"/>
        <end position="510"/>
    </location>
</feature>
<evidence type="ECO:0000256" key="4">
    <source>
        <dbReference type="ARBA" id="ARBA00022737"/>
    </source>
</evidence>
<dbReference type="PROSITE" id="PS51257">
    <property type="entry name" value="PROKAR_LIPOPROTEIN"/>
    <property type="match status" value="1"/>
</dbReference>
<keyword evidence="5 7" id="KW-1015">Disulfide bond</keyword>
<evidence type="ECO:0000256" key="8">
    <source>
        <dbReference type="SAM" id="SignalP"/>
    </source>
</evidence>
<evidence type="ECO:0000256" key="6">
    <source>
        <dbReference type="PIRSR" id="PIRSR002520-1"/>
    </source>
</evidence>
<organism evidence="10">
    <name type="scientific">Ambystoma maculatum</name>
    <name type="common">Spotted salamander</name>
    <name type="synonym">Lacerta maculatum</name>
    <dbReference type="NCBI Taxonomy" id="43114"/>
    <lineage>
        <taxon>Eukaryota</taxon>
        <taxon>Metazoa</taxon>
        <taxon>Chordata</taxon>
        <taxon>Craniata</taxon>
        <taxon>Vertebrata</taxon>
        <taxon>Euteleostomi</taxon>
        <taxon>Amphibia</taxon>
        <taxon>Batrachia</taxon>
        <taxon>Caudata</taxon>
        <taxon>Salamandroidea</taxon>
        <taxon>Ambystomatidae</taxon>
        <taxon>Ambystoma</taxon>
    </lineage>
</organism>
<feature type="disulfide bond" evidence="7">
    <location>
        <begin position="84"/>
        <end position="93"/>
    </location>
</feature>
<dbReference type="PANTHER" id="PTHR11385:SF14">
    <property type="entry name" value="AFAMIN"/>
    <property type="match status" value="1"/>
</dbReference>
<feature type="disulfide bond" evidence="7">
    <location>
        <begin position="156"/>
        <end position="201"/>
    </location>
</feature>
<feature type="disulfide bond" evidence="7">
    <location>
        <begin position="200"/>
        <end position="210"/>
    </location>
</feature>
<feature type="disulfide bond" evidence="7">
    <location>
        <begin position="349"/>
        <end position="394"/>
    </location>
</feature>
<feature type="disulfide bond" evidence="7">
    <location>
        <begin position="425"/>
        <end position="471"/>
    </location>
</feature>
<dbReference type="SUPFAM" id="SSF48552">
    <property type="entry name" value="Serum albumin-like"/>
    <property type="match status" value="3"/>
</dbReference>
<feature type="disulfide bond" evidence="7">
    <location>
        <begin position="591"/>
        <end position="600"/>
    </location>
</feature>
<dbReference type="InterPro" id="IPR020858">
    <property type="entry name" value="Serum_albumin-like"/>
</dbReference>